<gene>
    <name evidence="2" type="ORF">CC78DRAFT_601683</name>
</gene>
<evidence type="ECO:0000256" key="1">
    <source>
        <dbReference type="SAM" id="MobiDB-lite"/>
    </source>
</evidence>
<dbReference type="AlphaFoldDB" id="A0A9P4K9Q1"/>
<protein>
    <submittedName>
        <fullName evidence="2">Uncharacterized protein</fullName>
    </submittedName>
</protein>
<reference evidence="3" key="1">
    <citation type="journal article" date="2020" name="Stud. Mycol.">
        <title>101 Dothideomycetes genomes: A test case for predicting lifestyles and emergence of pathogens.</title>
        <authorList>
            <person name="Haridas S."/>
            <person name="Albert R."/>
            <person name="Binder M."/>
            <person name="Bloem J."/>
            <person name="LaButti K."/>
            <person name="Salamov A."/>
            <person name="Andreopoulos B."/>
            <person name="Baker S."/>
            <person name="Barry K."/>
            <person name="Bills G."/>
            <person name="Bluhm B."/>
            <person name="Cannon C."/>
            <person name="Castanera R."/>
            <person name="Culley D."/>
            <person name="Daum C."/>
            <person name="Ezra D."/>
            <person name="Gonzalez J."/>
            <person name="Henrissat B."/>
            <person name="Kuo A."/>
            <person name="Liang C."/>
            <person name="Lipzen A."/>
            <person name="Lutzoni F."/>
            <person name="Magnuson J."/>
            <person name="Mondo S."/>
            <person name="Nolan M."/>
            <person name="Ohm R."/>
            <person name="Pangilinan J."/>
            <person name="Park H.-J."/>
            <person name="Ramirez L."/>
            <person name="Alfaro M."/>
            <person name="Sun H."/>
            <person name="Tritt A."/>
            <person name="Yoshinaga Y."/>
            <person name="Zwiers L.-H."/>
            <person name="Turgeon B."/>
            <person name="Goodwin S."/>
            <person name="Spatafora J."/>
            <person name="Crous P."/>
            <person name="Grigoriev I."/>
        </authorList>
    </citation>
    <scope>NUCLEOTIDE SEQUENCE [LARGE SCALE GENOMIC DNA]</scope>
    <source>
        <strain evidence="3">CBS 304.66</strain>
    </source>
</reference>
<evidence type="ECO:0000313" key="3">
    <source>
        <dbReference type="Proteomes" id="UP000800093"/>
    </source>
</evidence>
<sequence length="391" mass="42774">MFPLEREGPSTYIMLLVSGFLKELGVALVSQASLAIEQMQEVDAGLRYCTVDNSHARKTGGRWLPPQRPHALHPPAAVEARRTAARPAYRRHRHGHGHGHGHGRVCVFWAKRDSRMVRRLELPEAWARWSKMRLVNTAMTTNGHWRPCAAMPEGLAYWPPATPFCIETAQAGQGEKGGGRDVQVSSGARAKPASRRHDCSRFLSVGNALPFVLENEFPFLFLFFWAVVCQWQPSLANKCPTRKLETAHASSRDAPICSAAEHTHLRDAATTGAEKSILVQDSGCCTCTAYGSSEIGGRTISAVPTSWSSREGGIWGLESIRRARVAARRQSHRASASTLGPACGRRGAGGGWSRNYARHAPKSLEGDRRHRWSYGALEAWGFGIPAGNLGG</sequence>
<comment type="caution">
    <text evidence="2">The sequence shown here is derived from an EMBL/GenBank/DDBJ whole genome shotgun (WGS) entry which is preliminary data.</text>
</comment>
<accession>A0A9P4K9Q1</accession>
<keyword evidence="3" id="KW-1185">Reference proteome</keyword>
<feature type="region of interest" description="Disordered" evidence="1">
    <location>
        <begin position="171"/>
        <end position="192"/>
    </location>
</feature>
<name>A0A9P4K9Q1_9PLEO</name>
<proteinExistence type="predicted"/>
<organism evidence="2 3">
    <name type="scientific">Lojkania enalia</name>
    <dbReference type="NCBI Taxonomy" id="147567"/>
    <lineage>
        <taxon>Eukaryota</taxon>
        <taxon>Fungi</taxon>
        <taxon>Dikarya</taxon>
        <taxon>Ascomycota</taxon>
        <taxon>Pezizomycotina</taxon>
        <taxon>Dothideomycetes</taxon>
        <taxon>Pleosporomycetidae</taxon>
        <taxon>Pleosporales</taxon>
        <taxon>Pleosporales incertae sedis</taxon>
        <taxon>Lojkania</taxon>
    </lineage>
</organism>
<evidence type="ECO:0000313" key="2">
    <source>
        <dbReference type="EMBL" id="KAF2264410.1"/>
    </source>
</evidence>
<dbReference type="EMBL" id="ML986616">
    <property type="protein sequence ID" value="KAF2264410.1"/>
    <property type="molecule type" value="Genomic_DNA"/>
</dbReference>
<dbReference type="Proteomes" id="UP000800093">
    <property type="component" value="Unassembled WGS sequence"/>
</dbReference>